<dbReference type="AlphaFoldDB" id="A0A0F9WDB4"/>
<accession>A0A0F9WDB4</accession>
<gene>
    <name evidence="1" type="ORF">LCGC14_0372490</name>
</gene>
<organism evidence="1">
    <name type="scientific">marine sediment metagenome</name>
    <dbReference type="NCBI Taxonomy" id="412755"/>
    <lineage>
        <taxon>unclassified sequences</taxon>
        <taxon>metagenomes</taxon>
        <taxon>ecological metagenomes</taxon>
    </lineage>
</organism>
<sequence>MNDSNIVIFLDKIKKNLEMNKVPQTIADIDTLLILLQRDLLKKKGKQIIPITIPPTTETEKANPIFLREFELANKLNEIIFFLNERFPVS</sequence>
<reference evidence="1" key="1">
    <citation type="journal article" date="2015" name="Nature">
        <title>Complex archaea that bridge the gap between prokaryotes and eukaryotes.</title>
        <authorList>
            <person name="Spang A."/>
            <person name="Saw J.H."/>
            <person name="Jorgensen S.L."/>
            <person name="Zaremba-Niedzwiedzka K."/>
            <person name="Martijn J."/>
            <person name="Lind A.E."/>
            <person name="van Eijk R."/>
            <person name="Schleper C."/>
            <person name="Guy L."/>
            <person name="Ettema T.J."/>
        </authorList>
    </citation>
    <scope>NUCLEOTIDE SEQUENCE</scope>
</reference>
<proteinExistence type="predicted"/>
<protein>
    <submittedName>
        <fullName evidence="1">Uncharacterized protein</fullName>
    </submittedName>
</protein>
<evidence type="ECO:0000313" key="1">
    <source>
        <dbReference type="EMBL" id="KKN76223.1"/>
    </source>
</evidence>
<dbReference type="EMBL" id="LAZR01000298">
    <property type="protein sequence ID" value="KKN76223.1"/>
    <property type="molecule type" value="Genomic_DNA"/>
</dbReference>
<name>A0A0F9WDB4_9ZZZZ</name>
<comment type="caution">
    <text evidence="1">The sequence shown here is derived from an EMBL/GenBank/DDBJ whole genome shotgun (WGS) entry which is preliminary data.</text>
</comment>